<feature type="domain" description="ABC transporter" evidence="9">
    <location>
        <begin position="10"/>
        <end position="235"/>
    </location>
</feature>
<dbReference type="InterPro" id="IPR027417">
    <property type="entry name" value="P-loop_NTPase"/>
</dbReference>
<proteinExistence type="inferred from homology"/>
<dbReference type="InterPro" id="IPR003593">
    <property type="entry name" value="AAA+_ATPase"/>
</dbReference>
<evidence type="ECO:0000256" key="8">
    <source>
        <dbReference type="ARBA" id="ARBA00023136"/>
    </source>
</evidence>
<comment type="caution">
    <text evidence="10">The sequence shown here is derived from an EMBL/GenBank/DDBJ whole genome shotgun (WGS) entry which is preliminary data.</text>
</comment>
<dbReference type="Pfam" id="PF00005">
    <property type="entry name" value="ABC_tran"/>
    <property type="match status" value="1"/>
</dbReference>
<keyword evidence="7" id="KW-1278">Translocase</keyword>
<evidence type="ECO:0000256" key="5">
    <source>
        <dbReference type="ARBA" id="ARBA00022741"/>
    </source>
</evidence>
<evidence type="ECO:0000313" key="10">
    <source>
        <dbReference type="EMBL" id="MFC7125706.1"/>
    </source>
</evidence>
<name>A0ABD5X798_9EURY</name>
<keyword evidence="8" id="KW-0472">Membrane</keyword>
<comment type="subcellular location">
    <subcellularLocation>
        <location evidence="1">Cell membrane</location>
    </subcellularLocation>
</comment>
<keyword evidence="4" id="KW-1003">Cell membrane</keyword>
<evidence type="ECO:0000256" key="2">
    <source>
        <dbReference type="ARBA" id="ARBA00005417"/>
    </source>
</evidence>
<dbReference type="PANTHER" id="PTHR42711">
    <property type="entry name" value="ABC TRANSPORTER ATP-BINDING PROTEIN"/>
    <property type="match status" value="1"/>
</dbReference>
<dbReference type="Gene3D" id="3.40.50.300">
    <property type="entry name" value="P-loop containing nucleotide triphosphate hydrolases"/>
    <property type="match status" value="1"/>
</dbReference>
<keyword evidence="6 10" id="KW-0067">ATP-binding</keyword>
<dbReference type="CDD" id="cd03263">
    <property type="entry name" value="ABC_subfamily_A"/>
    <property type="match status" value="1"/>
</dbReference>
<evidence type="ECO:0000256" key="6">
    <source>
        <dbReference type="ARBA" id="ARBA00022840"/>
    </source>
</evidence>
<dbReference type="EMBL" id="JBHSZQ010000008">
    <property type="protein sequence ID" value="MFC7125706.1"/>
    <property type="molecule type" value="Genomic_DNA"/>
</dbReference>
<evidence type="ECO:0000313" key="11">
    <source>
        <dbReference type="Proteomes" id="UP001596414"/>
    </source>
</evidence>
<evidence type="ECO:0000259" key="9">
    <source>
        <dbReference type="PROSITE" id="PS50893"/>
    </source>
</evidence>
<gene>
    <name evidence="10" type="ORF">ACFQJ7_06595</name>
</gene>
<accession>A0ABD5X798</accession>
<dbReference type="InterPro" id="IPR003439">
    <property type="entry name" value="ABC_transporter-like_ATP-bd"/>
</dbReference>
<dbReference type="SUPFAM" id="SSF52540">
    <property type="entry name" value="P-loop containing nucleoside triphosphate hydrolases"/>
    <property type="match status" value="1"/>
</dbReference>
<evidence type="ECO:0000256" key="1">
    <source>
        <dbReference type="ARBA" id="ARBA00004236"/>
    </source>
</evidence>
<evidence type="ECO:0000256" key="4">
    <source>
        <dbReference type="ARBA" id="ARBA00022475"/>
    </source>
</evidence>
<dbReference type="Proteomes" id="UP001596414">
    <property type="component" value="Unassembled WGS sequence"/>
</dbReference>
<dbReference type="GO" id="GO:0005524">
    <property type="term" value="F:ATP binding"/>
    <property type="evidence" value="ECO:0007669"/>
    <property type="project" value="UniProtKB-KW"/>
</dbReference>
<dbReference type="AlphaFoldDB" id="A0ABD5X798"/>
<dbReference type="RefSeq" id="WP_267636905.1">
    <property type="nucleotide sequence ID" value="NZ_JAODIY010000008.1"/>
</dbReference>
<organism evidence="10 11">
    <name type="scientific">Halovenus rubra</name>
    <dbReference type="NCBI Taxonomy" id="869890"/>
    <lineage>
        <taxon>Archaea</taxon>
        <taxon>Methanobacteriati</taxon>
        <taxon>Methanobacteriota</taxon>
        <taxon>Stenosarchaea group</taxon>
        <taxon>Halobacteria</taxon>
        <taxon>Halobacteriales</taxon>
        <taxon>Haloarculaceae</taxon>
        <taxon>Halovenus</taxon>
    </lineage>
</organism>
<protein>
    <submittedName>
        <fullName evidence="10">ABC transporter ATP-binding protein</fullName>
    </submittedName>
</protein>
<reference evidence="10 11" key="1">
    <citation type="journal article" date="2014" name="Int. J. Syst. Evol. Microbiol.">
        <title>Complete genome sequence of Corynebacterium casei LMG S-19264T (=DSM 44701T), isolated from a smear-ripened cheese.</title>
        <authorList>
            <consortium name="US DOE Joint Genome Institute (JGI-PGF)"/>
            <person name="Walter F."/>
            <person name="Albersmeier A."/>
            <person name="Kalinowski J."/>
            <person name="Ruckert C."/>
        </authorList>
    </citation>
    <scope>NUCLEOTIDE SEQUENCE [LARGE SCALE GENOMIC DNA]</scope>
    <source>
        <strain evidence="10 11">CGMCC 4.7215</strain>
    </source>
</reference>
<keyword evidence="3" id="KW-0813">Transport</keyword>
<dbReference type="GO" id="GO:0005886">
    <property type="term" value="C:plasma membrane"/>
    <property type="evidence" value="ECO:0007669"/>
    <property type="project" value="UniProtKB-SubCell"/>
</dbReference>
<dbReference type="InterPro" id="IPR050763">
    <property type="entry name" value="ABC_transporter_ATP-binding"/>
</dbReference>
<keyword evidence="5" id="KW-0547">Nucleotide-binding</keyword>
<comment type="similarity">
    <text evidence="2">Belongs to the ABC transporter superfamily.</text>
</comment>
<dbReference type="PROSITE" id="PS50893">
    <property type="entry name" value="ABC_TRANSPORTER_2"/>
    <property type="match status" value="1"/>
</dbReference>
<evidence type="ECO:0000256" key="7">
    <source>
        <dbReference type="ARBA" id="ARBA00022967"/>
    </source>
</evidence>
<sequence>MASERSQPVITTTDLRKEYGSTVAVDDISLEIEDGEIFGLLGPNGAGKTTAIEIIQGLRTPTSGEATVLGLDIQTDLHKIKDRIGVVPQSFHTFERLTVRENVALIANLHTEPLAVDDVLDELALREWADDPFHSLSGGYQRRTGIAMALVGDPDVLFLDEPTTGLDPAARRATWEQIEQLPAMGTTVVLTTHYMEEVEYLADRVALLVDGHVKAIDTVPALINTYAGELKVVVHLDESTTGTEADALEATLRETADSVHKTDADKLIGVFGERQAAQDTYSELHDIGTGHSIDLVSPDMEDVFLTLADSTLSPGGELQ</sequence>
<evidence type="ECO:0000256" key="3">
    <source>
        <dbReference type="ARBA" id="ARBA00022448"/>
    </source>
</evidence>
<dbReference type="FunFam" id="3.40.50.300:FF:000589">
    <property type="entry name" value="ABC transporter, ATP-binding subunit"/>
    <property type="match status" value="1"/>
</dbReference>
<dbReference type="SMART" id="SM00382">
    <property type="entry name" value="AAA"/>
    <property type="match status" value="1"/>
</dbReference>
<dbReference type="PANTHER" id="PTHR42711:SF5">
    <property type="entry name" value="ABC TRANSPORTER ATP-BINDING PROTEIN NATA"/>
    <property type="match status" value="1"/>
</dbReference>